<dbReference type="AlphaFoldDB" id="A0AAJ1SZ39"/>
<dbReference type="PANTHER" id="PTHR35146:SF1">
    <property type="entry name" value="UPF0178 PROTEIN YAII"/>
    <property type="match status" value="1"/>
</dbReference>
<name>A0AAJ1SZ39_9BACI</name>
<evidence type="ECO:0000313" key="4">
    <source>
        <dbReference type="Proteomes" id="UP001237207"/>
    </source>
</evidence>
<proteinExistence type="inferred from homology"/>
<evidence type="ECO:0000256" key="2">
    <source>
        <dbReference type="HAMAP-Rule" id="MF_00489"/>
    </source>
</evidence>
<reference evidence="3" key="1">
    <citation type="submission" date="2023-07" db="EMBL/GenBank/DDBJ databases">
        <title>Genomic Encyclopedia of Type Strains, Phase IV (KMG-IV): sequencing the most valuable type-strain genomes for metagenomic binning, comparative biology and taxonomic classification.</title>
        <authorList>
            <person name="Goeker M."/>
        </authorList>
    </citation>
    <scope>NUCLEOTIDE SEQUENCE</scope>
    <source>
        <strain evidence="3">DSM 23947</strain>
    </source>
</reference>
<keyword evidence="4" id="KW-1185">Reference proteome</keyword>
<protein>
    <recommendedName>
        <fullName evidence="2">UPF0178 protein J2S13_000301</fullName>
    </recommendedName>
</protein>
<dbReference type="NCBIfam" id="NF001095">
    <property type="entry name" value="PRK00124.1"/>
    <property type="match status" value="1"/>
</dbReference>
<dbReference type="PANTHER" id="PTHR35146">
    <property type="entry name" value="UPF0178 PROTEIN YAII"/>
    <property type="match status" value="1"/>
</dbReference>
<gene>
    <name evidence="3" type="ORF">J2S13_000301</name>
</gene>
<comment type="similarity">
    <text evidence="1 2">Belongs to the UPF0178 family.</text>
</comment>
<dbReference type="Proteomes" id="UP001237207">
    <property type="component" value="Unassembled WGS sequence"/>
</dbReference>
<comment type="caution">
    <text evidence="3">The sequence shown here is derived from an EMBL/GenBank/DDBJ whole genome shotgun (WGS) entry which is preliminary data.</text>
</comment>
<dbReference type="EMBL" id="JAUSUC010000002">
    <property type="protein sequence ID" value="MDQ0213907.1"/>
    <property type="molecule type" value="Genomic_DNA"/>
</dbReference>
<evidence type="ECO:0000313" key="3">
    <source>
        <dbReference type="EMBL" id="MDQ0213907.1"/>
    </source>
</evidence>
<accession>A0AAJ1SZ39</accession>
<evidence type="ECO:0000256" key="1">
    <source>
        <dbReference type="ARBA" id="ARBA00008522"/>
    </source>
</evidence>
<dbReference type="Pfam" id="PF02639">
    <property type="entry name" value="DUF188"/>
    <property type="match status" value="1"/>
</dbReference>
<sequence>MKIFVDADSCPVKEEIISVASEYNSKVIFVASTSHQVKREIGGVWKYVDPDDQAADLYIFNHLRKGDLLVTQDIGLASLALSKGGYSLSPRGIIFNESRMDEALHFRYLSAKARRAGVHTKGPKVFTEVDRRNFIHALREMIAGDVN</sequence>
<dbReference type="HAMAP" id="MF_00489">
    <property type="entry name" value="UPF0178"/>
    <property type="match status" value="1"/>
</dbReference>
<dbReference type="RefSeq" id="WP_307255902.1">
    <property type="nucleotide sequence ID" value="NZ_JAUSUC010000002.1"/>
</dbReference>
<dbReference type="CDD" id="cd18720">
    <property type="entry name" value="PIN_YqxD-like"/>
    <property type="match status" value="1"/>
</dbReference>
<organism evidence="3 4">
    <name type="scientific">Oikeobacillus pervagus</name>
    <dbReference type="NCBI Taxonomy" id="1325931"/>
    <lineage>
        <taxon>Bacteria</taxon>
        <taxon>Bacillati</taxon>
        <taxon>Bacillota</taxon>
        <taxon>Bacilli</taxon>
        <taxon>Bacillales</taxon>
        <taxon>Bacillaceae</taxon>
        <taxon>Oikeobacillus</taxon>
    </lineage>
</organism>
<dbReference type="InterPro" id="IPR003791">
    <property type="entry name" value="UPF0178"/>
</dbReference>